<evidence type="ECO:0000313" key="4">
    <source>
        <dbReference type="Proteomes" id="UP001597180"/>
    </source>
</evidence>
<dbReference type="EMBL" id="JBHTLU010000007">
    <property type="protein sequence ID" value="MFD1218990.1"/>
    <property type="molecule type" value="Genomic_DNA"/>
</dbReference>
<reference evidence="4" key="1">
    <citation type="journal article" date="2019" name="Int. J. Syst. Evol. Microbiol.">
        <title>The Global Catalogue of Microorganisms (GCM) 10K type strain sequencing project: providing services to taxonomists for standard genome sequencing and annotation.</title>
        <authorList>
            <consortium name="The Broad Institute Genomics Platform"/>
            <consortium name="The Broad Institute Genome Sequencing Center for Infectious Disease"/>
            <person name="Wu L."/>
            <person name="Ma J."/>
        </authorList>
    </citation>
    <scope>NUCLEOTIDE SEQUENCE [LARGE SCALE GENOMIC DNA]</scope>
    <source>
        <strain evidence="4">CCUG 53270</strain>
    </source>
</reference>
<comment type="caution">
    <text evidence="3">The sequence shown here is derived from an EMBL/GenBank/DDBJ whole genome shotgun (WGS) entry which is preliminary data.</text>
</comment>
<dbReference type="RefSeq" id="WP_345591329.1">
    <property type="nucleotide sequence ID" value="NZ_BAABJG010000027.1"/>
</dbReference>
<dbReference type="InterPro" id="IPR029063">
    <property type="entry name" value="SAM-dependent_MTases_sf"/>
</dbReference>
<proteinExistence type="predicted"/>
<organism evidence="3 4">
    <name type="scientific">Paenibacillus vulneris</name>
    <dbReference type="NCBI Taxonomy" id="1133364"/>
    <lineage>
        <taxon>Bacteria</taxon>
        <taxon>Bacillati</taxon>
        <taxon>Bacillota</taxon>
        <taxon>Bacilli</taxon>
        <taxon>Bacillales</taxon>
        <taxon>Paenibacillaceae</taxon>
        <taxon>Paenibacillus</taxon>
    </lineage>
</organism>
<dbReference type="GO" id="GO:0008168">
    <property type="term" value="F:methyltransferase activity"/>
    <property type="evidence" value="ECO:0007669"/>
    <property type="project" value="UniProtKB-KW"/>
</dbReference>
<feature type="domain" description="Methyltransferase type 11" evidence="2">
    <location>
        <begin position="20"/>
        <end position="76"/>
    </location>
</feature>
<dbReference type="Pfam" id="PF08241">
    <property type="entry name" value="Methyltransf_11"/>
    <property type="match status" value="1"/>
</dbReference>
<keyword evidence="3" id="KW-0808">Transferase</keyword>
<gene>
    <name evidence="3" type="ORF">ACFQ4B_02555</name>
</gene>
<dbReference type="Proteomes" id="UP001597180">
    <property type="component" value="Unassembled WGS sequence"/>
</dbReference>
<dbReference type="Gene3D" id="3.40.50.150">
    <property type="entry name" value="Vaccinia Virus protein VP39"/>
    <property type="match status" value="1"/>
</dbReference>
<keyword evidence="4" id="KW-1185">Reference proteome</keyword>
<evidence type="ECO:0000256" key="1">
    <source>
        <dbReference type="SAM" id="MobiDB-lite"/>
    </source>
</evidence>
<evidence type="ECO:0000259" key="2">
    <source>
        <dbReference type="Pfam" id="PF08241"/>
    </source>
</evidence>
<feature type="region of interest" description="Disordered" evidence="1">
    <location>
        <begin position="202"/>
        <end position="275"/>
    </location>
</feature>
<protein>
    <submittedName>
        <fullName evidence="3">Methyltransferase domain-containing protein</fullName>
    </submittedName>
</protein>
<name>A0ABW3UEM3_9BACL</name>
<dbReference type="SUPFAM" id="SSF53335">
    <property type="entry name" value="S-adenosyl-L-methionine-dependent methyltransferases"/>
    <property type="match status" value="1"/>
</dbReference>
<accession>A0ABW3UEM3</accession>
<evidence type="ECO:0000313" key="3">
    <source>
        <dbReference type="EMBL" id="MFD1218990.1"/>
    </source>
</evidence>
<feature type="compositionally biased region" description="Basic residues" evidence="1">
    <location>
        <begin position="239"/>
        <end position="275"/>
    </location>
</feature>
<keyword evidence="3" id="KW-0489">Methyltransferase</keyword>
<sequence length="275" mass="32027">MKIDLGCGTQKNPGFIGIDKKDGPGVDIVCDILQGIPLPEDSADCLFAVHSLPYIDPLLDTMKEIYRICKHKAIVCIVAPYAHTYFHAANPHYKSWFNEYSPFYFTGRLLRETYLRELITPYAFPSHDMDREPTDYDFQLLRMEFFYSMPFKTNMYDEEERTIVRHIQPNVVDEIMYHFLVVKQPLTVDEIEDMAMRSLEEPMQITNRRRERPESVQEFDAGQLLEKTPSLNDTPPPVIHKRSSSKTKSSLRHKKTGMTKGRRMIKKQKAKNGTK</sequence>
<dbReference type="InterPro" id="IPR013216">
    <property type="entry name" value="Methyltransf_11"/>
</dbReference>
<dbReference type="GO" id="GO:0032259">
    <property type="term" value="P:methylation"/>
    <property type="evidence" value="ECO:0007669"/>
    <property type="project" value="UniProtKB-KW"/>
</dbReference>